<evidence type="ECO:0000313" key="2">
    <source>
        <dbReference type="EMBL" id="KAJ3490575.1"/>
    </source>
</evidence>
<dbReference type="SUPFAM" id="SSF56059">
    <property type="entry name" value="Glutathione synthetase ATP-binding domain-like"/>
    <property type="match status" value="1"/>
</dbReference>
<feature type="transmembrane region" description="Helical" evidence="1">
    <location>
        <begin position="12"/>
        <end position="42"/>
    </location>
</feature>
<dbReference type="AlphaFoldDB" id="A0AAD5VCR7"/>
<keyword evidence="1" id="KW-0472">Membrane</keyword>
<accession>A0AAD5VCR7</accession>
<comment type="caution">
    <text evidence="2">The sequence shown here is derived from an EMBL/GenBank/DDBJ whole genome shotgun (WGS) entry which is preliminary data.</text>
</comment>
<gene>
    <name evidence="2" type="ORF">NLI96_g1358</name>
</gene>
<dbReference type="Proteomes" id="UP001212997">
    <property type="component" value="Unassembled WGS sequence"/>
</dbReference>
<dbReference type="EMBL" id="JANAWD010000026">
    <property type="protein sequence ID" value="KAJ3490575.1"/>
    <property type="molecule type" value="Genomic_DNA"/>
</dbReference>
<sequence>MARKLPNYFQSVAASFLLISLSIGILPITLFATLSALAYGALTSSLITSKTSKADRKEKIVLITGARANKALTFIRSFKKANYRVIAAEEEDWGTFACARFSLAVDKFYTLPSIASHSAYIEAIKYIVQTEGVTIWVPCSSVQSTLVDAEAAQQIRELHLGKGTDGFCKSFIQNPDIAATLHCKDKFEILLNQLGLPIPHSKVVTDNARALDFLYSPEAQKDQARYILKCMTLDDLGRDDFTLLPLETREETRTHLKNMPTPISKEVPFMVQRFLKGREYCTHVAVREGKLVAFVACRSNPLLMRYVDVRGLGGDEAKRSVELKLWVEAFLQKWASKLKSDGKVGWEAELTGHFSFDFIFDEEEAKWYALECNVVSSSWHLSCKQLSSPSLGAGQRPHTAVTLFSETNTLIDSYIGKSGVEGQIPLSIPPTVTRPRSWFAHALPVAIIRYFFRLPFLRYIPESLLSVINPGLPKLVWKSGNQDDPTLSPGPSQSPLAVLWNFAKGTFFSWWFDWNSSGGEKDAYWEWNDPIPFFVVVHVTWVWIFLGLAFGGKGWKAVNVSTERVFAC</sequence>
<proteinExistence type="predicted"/>
<keyword evidence="3" id="KW-1185">Reference proteome</keyword>
<organism evidence="2 3">
    <name type="scientific">Meripilus lineatus</name>
    <dbReference type="NCBI Taxonomy" id="2056292"/>
    <lineage>
        <taxon>Eukaryota</taxon>
        <taxon>Fungi</taxon>
        <taxon>Dikarya</taxon>
        <taxon>Basidiomycota</taxon>
        <taxon>Agaricomycotina</taxon>
        <taxon>Agaricomycetes</taxon>
        <taxon>Polyporales</taxon>
        <taxon>Meripilaceae</taxon>
        <taxon>Meripilus</taxon>
    </lineage>
</organism>
<keyword evidence="1" id="KW-0812">Transmembrane</keyword>
<evidence type="ECO:0000313" key="3">
    <source>
        <dbReference type="Proteomes" id="UP001212997"/>
    </source>
</evidence>
<dbReference type="Gene3D" id="3.40.50.20">
    <property type="match status" value="1"/>
</dbReference>
<reference evidence="2" key="1">
    <citation type="submission" date="2022-07" db="EMBL/GenBank/DDBJ databases">
        <title>Genome Sequence of Physisporinus lineatus.</title>
        <authorList>
            <person name="Buettner E."/>
        </authorList>
    </citation>
    <scope>NUCLEOTIDE SEQUENCE</scope>
    <source>
        <strain evidence="2">VT162</strain>
    </source>
</reference>
<evidence type="ECO:0000256" key="1">
    <source>
        <dbReference type="SAM" id="Phobius"/>
    </source>
</evidence>
<keyword evidence="1" id="KW-1133">Transmembrane helix</keyword>
<evidence type="ECO:0008006" key="4">
    <source>
        <dbReference type="Google" id="ProtNLM"/>
    </source>
</evidence>
<feature type="transmembrane region" description="Helical" evidence="1">
    <location>
        <begin position="531"/>
        <end position="551"/>
    </location>
</feature>
<protein>
    <recommendedName>
        <fullName evidence="4">ATP-grasp domain-containing protein</fullName>
    </recommendedName>
</protein>
<name>A0AAD5VCR7_9APHY</name>